<dbReference type="EC" id="2.7.10.2" evidence="4"/>
<protein>
    <recommendedName>
        <fullName evidence="4">non-specific protein-tyrosine kinase</fullName>
        <ecNumber evidence="4">2.7.10.2</ecNumber>
    </recommendedName>
</protein>
<dbReference type="InterPro" id="IPR032807">
    <property type="entry name" value="GNVR"/>
</dbReference>
<keyword evidence="7 20" id="KW-0808">Transferase</keyword>
<evidence type="ECO:0000256" key="5">
    <source>
        <dbReference type="ARBA" id="ARBA00022475"/>
    </source>
</evidence>
<gene>
    <name evidence="20" type="ORF">KE626_16110</name>
</gene>
<evidence type="ECO:0000256" key="14">
    <source>
        <dbReference type="ARBA" id="ARBA00023137"/>
    </source>
</evidence>
<keyword evidence="5" id="KW-1003">Cell membrane</keyword>
<dbReference type="RefSeq" id="WP_211973950.1">
    <property type="nucleotide sequence ID" value="NZ_CBFHAM010000069.1"/>
</dbReference>
<sequence length="797" mass="89465">MLENFNGNGQTAVNVNGVLQQHNEPDKAFDLRKLLDKVLSHWYWFFLCIVAGIALSWLYLRYATPDYKVNAKILIQDDQKGGDSPEKDVLQQLQIFNSKSNVDNEMEIIKSRSLMERTVKDLQLNVSYWLEGRLKTAEQFRKLPFAVQWSNLIDSLPDAEYVVRPVSDNKVHISAEGVVDKDISWNDTLHLPEGIMKVVRQSNNPLIKENYIVRVVSVDKAVTVYRNKLAVNIPNKQVSTIDLTMTSTIPEKGEIILNELINAYMQLSVDAKNRIADSTIAFVDNRLALVSRELSGVEKDIQTFKQNNQLADLGEQAKLLIASTGDFSRQLTEQQVKLSVVESLEKYINDEANNKRIVPSSLVLEDPNFVSIIGKYNGLELERERLLMSNTASNPVVRNIDEQLVSLRGDLKSNLTSFKTGIQTSIAQLQQRSGAIDKKIQQVPAKERVFLDYSRQQAVKQELYLFLLKKREESAISKSSNLAGARIIDLAKSEAFPYMPKRALIYLLGMILGVILPSVGLYLRDVLSRRVVNKLDITENTPAPILAEVGHTDAKAAVIISKDSVTPVAEQFRALRTNLQFVLREPKEKVILLTSSMSGEGKTFIATNLAAVLSLSGKKVLLMEMDLRKPKVSEKLGLDNRTGFSTWAIGKTPLNELVRPSGINDNCWLISSGPIPPNPAELLLTESTKELFTHLRAHFDYIVIDAPPVGLVTDAQLLGTFADATLYLVRQGYTFKQQLQISKELFIFHKMPKMNLIVNDVKAGQGYGYSYSYGYGYGYNSNTKKGLSKRIKVMFGK</sequence>
<keyword evidence="13 16" id="KW-0472">Membrane</keyword>
<comment type="caution">
    <text evidence="20">The sequence shown here is derived from an EMBL/GenBank/DDBJ whole genome shotgun (WGS) entry which is preliminary data.</text>
</comment>
<dbReference type="InterPro" id="IPR027417">
    <property type="entry name" value="P-loop_NTPase"/>
</dbReference>
<dbReference type="Pfam" id="PF02706">
    <property type="entry name" value="Wzz"/>
    <property type="match status" value="1"/>
</dbReference>
<dbReference type="Proteomes" id="UP000676386">
    <property type="component" value="Unassembled WGS sequence"/>
</dbReference>
<keyword evidence="21" id="KW-1185">Reference proteome</keyword>
<dbReference type="PANTHER" id="PTHR32309">
    <property type="entry name" value="TYROSINE-PROTEIN KINASE"/>
    <property type="match status" value="1"/>
</dbReference>
<accession>A0ABS5J112</accession>
<organism evidence="20 21">
    <name type="scientific">Chitinophaga hostae</name>
    <dbReference type="NCBI Taxonomy" id="2831022"/>
    <lineage>
        <taxon>Bacteria</taxon>
        <taxon>Pseudomonadati</taxon>
        <taxon>Bacteroidota</taxon>
        <taxon>Chitinophagia</taxon>
        <taxon>Chitinophagales</taxon>
        <taxon>Chitinophagaceae</taxon>
        <taxon>Chitinophaga</taxon>
    </lineage>
</organism>
<dbReference type="PANTHER" id="PTHR32309:SF13">
    <property type="entry name" value="FERRIC ENTEROBACTIN TRANSPORT PROTEIN FEPE"/>
    <property type="match status" value="1"/>
</dbReference>
<keyword evidence="10" id="KW-0418">Kinase</keyword>
<keyword evidence="12 16" id="KW-1133">Transmembrane helix</keyword>
<evidence type="ECO:0000256" key="8">
    <source>
        <dbReference type="ARBA" id="ARBA00022692"/>
    </source>
</evidence>
<dbReference type="GO" id="GO:0004715">
    <property type="term" value="F:non-membrane spanning protein tyrosine kinase activity"/>
    <property type="evidence" value="ECO:0007669"/>
    <property type="project" value="UniProtKB-EC"/>
</dbReference>
<dbReference type="Gene3D" id="3.40.50.300">
    <property type="entry name" value="P-loop containing nucleotide triphosphate hydrolases"/>
    <property type="match status" value="1"/>
</dbReference>
<name>A0ABS5J112_9BACT</name>
<evidence type="ECO:0000256" key="2">
    <source>
        <dbReference type="ARBA" id="ARBA00007316"/>
    </source>
</evidence>
<evidence type="ECO:0000256" key="16">
    <source>
        <dbReference type="SAM" id="Phobius"/>
    </source>
</evidence>
<feature type="transmembrane region" description="Helical" evidence="16">
    <location>
        <begin position="42"/>
        <end position="60"/>
    </location>
</feature>
<evidence type="ECO:0000256" key="7">
    <source>
        <dbReference type="ARBA" id="ARBA00022679"/>
    </source>
</evidence>
<dbReference type="SUPFAM" id="SSF52540">
    <property type="entry name" value="P-loop containing nucleoside triphosphate hydrolases"/>
    <property type="match status" value="1"/>
</dbReference>
<evidence type="ECO:0000256" key="9">
    <source>
        <dbReference type="ARBA" id="ARBA00022741"/>
    </source>
</evidence>
<keyword evidence="8 16" id="KW-0812">Transmembrane</keyword>
<dbReference type="CDD" id="cd05387">
    <property type="entry name" value="BY-kinase"/>
    <property type="match status" value="1"/>
</dbReference>
<keyword evidence="14" id="KW-0829">Tyrosine-protein kinase</keyword>
<evidence type="ECO:0000256" key="12">
    <source>
        <dbReference type="ARBA" id="ARBA00022989"/>
    </source>
</evidence>
<reference evidence="20 21" key="1">
    <citation type="submission" date="2021-04" db="EMBL/GenBank/DDBJ databases">
        <title>Chitinophaga sp. nov., isolated from the rhizosphere soil.</title>
        <authorList>
            <person name="He S."/>
        </authorList>
    </citation>
    <scope>NUCLEOTIDE SEQUENCE [LARGE SCALE GENOMIC DNA]</scope>
    <source>
        <strain evidence="20 21">2R12</strain>
    </source>
</reference>
<evidence type="ECO:0000256" key="11">
    <source>
        <dbReference type="ARBA" id="ARBA00022840"/>
    </source>
</evidence>
<evidence type="ECO:0000256" key="6">
    <source>
        <dbReference type="ARBA" id="ARBA00022519"/>
    </source>
</evidence>
<dbReference type="InterPro" id="IPR050445">
    <property type="entry name" value="Bact_polysacc_biosynth/exp"/>
</dbReference>
<dbReference type="EMBL" id="JAGTXB010000007">
    <property type="protein sequence ID" value="MBS0028845.1"/>
    <property type="molecule type" value="Genomic_DNA"/>
</dbReference>
<dbReference type="InterPro" id="IPR025669">
    <property type="entry name" value="AAA_dom"/>
</dbReference>
<feature type="domain" description="AAA" evidence="18">
    <location>
        <begin position="589"/>
        <end position="717"/>
    </location>
</feature>
<comment type="similarity">
    <text evidence="3">Belongs to the etk/wzc family.</text>
</comment>
<evidence type="ECO:0000256" key="4">
    <source>
        <dbReference type="ARBA" id="ARBA00011903"/>
    </source>
</evidence>
<comment type="catalytic activity">
    <reaction evidence="15">
        <text>L-tyrosyl-[protein] + ATP = O-phospho-L-tyrosyl-[protein] + ADP + H(+)</text>
        <dbReference type="Rhea" id="RHEA:10596"/>
        <dbReference type="Rhea" id="RHEA-COMP:10136"/>
        <dbReference type="Rhea" id="RHEA-COMP:20101"/>
        <dbReference type="ChEBI" id="CHEBI:15378"/>
        <dbReference type="ChEBI" id="CHEBI:30616"/>
        <dbReference type="ChEBI" id="CHEBI:46858"/>
        <dbReference type="ChEBI" id="CHEBI:61978"/>
        <dbReference type="ChEBI" id="CHEBI:456216"/>
        <dbReference type="EC" id="2.7.10.2"/>
    </reaction>
</comment>
<dbReference type="InterPro" id="IPR003856">
    <property type="entry name" value="LPS_length_determ_N"/>
</dbReference>
<evidence type="ECO:0000259" key="19">
    <source>
        <dbReference type="Pfam" id="PF13807"/>
    </source>
</evidence>
<keyword evidence="6" id="KW-0997">Cell inner membrane</keyword>
<keyword evidence="9" id="KW-0547">Nucleotide-binding</keyword>
<evidence type="ECO:0000256" key="15">
    <source>
        <dbReference type="ARBA" id="ARBA00051245"/>
    </source>
</evidence>
<evidence type="ECO:0000259" key="17">
    <source>
        <dbReference type="Pfam" id="PF02706"/>
    </source>
</evidence>
<comment type="similarity">
    <text evidence="2">Belongs to the CpsD/CapB family.</text>
</comment>
<feature type="transmembrane region" description="Helical" evidence="16">
    <location>
        <begin position="503"/>
        <end position="523"/>
    </location>
</feature>
<keyword evidence="11" id="KW-0067">ATP-binding</keyword>
<feature type="domain" description="Tyrosine-protein kinase G-rich" evidence="19">
    <location>
        <begin position="449"/>
        <end position="524"/>
    </location>
</feature>
<evidence type="ECO:0000256" key="3">
    <source>
        <dbReference type="ARBA" id="ARBA00008883"/>
    </source>
</evidence>
<dbReference type="Pfam" id="PF13807">
    <property type="entry name" value="GNVR"/>
    <property type="match status" value="1"/>
</dbReference>
<evidence type="ECO:0000259" key="18">
    <source>
        <dbReference type="Pfam" id="PF13614"/>
    </source>
</evidence>
<dbReference type="NCBIfam" id="TIGR01007">
    <property type="entry name" value="eps_fam"/>
    <property type="match status" value="1"/>
</dbReference>
<dbReference type="InterPro" id="IPR005702">
    <property type="entry name" value="Wzc-like_C"/>
</dbReference>
<evidence type="ECO:0000313" key="20">
    <source>
        <dbReference type="EMBL" id="MBS0028845.1"/>
    </source>
</evidence>
<feature type="domain" description="Polysaccharide chain length determinant N-terminal" evidence="17">
    <location>
        <begin position="29"/>
        <end position="122"/>
    </location>
</feature>
<comment type="subcellular location">
    <subcellularLocation>
        <location evidence="1">Cell inner membrane</location>
        <topology evidence="1">Multi-pass membrane protein</topology>
    </subcellularLocation>
</comment>
<evidence type="ECO:0000256" key="13">
    <source>
        <dbReference type="ARBA" id="ARBA00023136"/>
    </source>
</evidence>
<dbReference type="Pfam" id="PF13614">
    <property type="entry name" value="AAA_31"/>
    <property type="match status" value="1"/>
</dbReference>
<evidence type="ECO:0000313" key="21">
    <source>
        <dbReference type="Proteomes" id="UP000676386"/>
    </source>
</evidence>
<evidence type="ECO:0000256" key="1">
    <source>
        <dbReference type="ARBA" id="ARBA00004429"/>
    </source>
</evidence>
<evidence type="ECO:0000256" key="10">
    <source>
        <dbReference type="ARBA" id="ARBA00022777"/>
    </source>
</evidence>
<proteinExistence type="inferred from homology"/>